<organism evidence="2 3">
    <name type="scientific">Euphydryas editha</name>
    <name type="common">Edith's checkerspot</name>
    <dbReference type="NCBI Taxonomy" id="104508"/>
    <lineage>
        <taxon>Eukaryota</taxon>
        <taxon>Metazoa</taxon>
        <taxon>Ecdysozoa</taxon>
        <taxon>Arthropoda</taxon>
        <taxon>Hexapoda</taxon>
        <taxon>Insecta</taxon>
        <taxon>Pterygota</taxon>
        <taxon>Neoptera</taxon>
        <taxon>Endopterygota</taxon>
        <taxon>Lepidoptera</taxon>
        <taxon>Glossata</taxon>
        <taxon>Ditrysia</taxon>
        <taxon>Papilionoidea</taxon>
        <taxon>Nymphalidae</taxon>
        <taxon>Nymphalinae</taxon>
        <taxon>Euphydryas</taxon>
    </lineage>
</organism>
<sequence>MSEGGHGGSGTYPARSPMSSSTTGHSSSSHRLVVLTDTWITGRTPTPLAALHRDMEMLY</sequence>
<keyword evidence="3" id="KW-1185">Reference proteome</keyword>
<protein>
    <submittedName>
        <fullName evidence="2">Uncharacterized protein</fullName>
    </submittedName>
</protein>
<proteinExistence type="predicted"/>
<dbReference type="AlphaFoldDB" id="A0AAU9TY87"/>
<gene>
    <name evidence="2" type="ORF">EEDITHA_LOCUS7838</name>
</gene>
<dbReference type="Proteomes" id="UP001153954">
    <property type="component" value="Unassembled WGS sequence"/>
</dbReference>
<feature type="compositionally biased region" description="Gly residues" evidence="1">
    <location>
        <begin position="1"/>
        <end position="10"/>
    </location>
</feature>
<name>A0AAU9TY87_EUPED</name>
<accession>A0AAU9TY87</accession>
<dbReference type="EMBL" id="CAKOGL010000011">
    <property type="protein sequence ID" value="CAH2092035.1"/>
    <property type="molecule type" value="Genomic_DNA"/>
</dbReference>
<evidence type="ECO:0000313" key="3">
    <source>
        <dbReference type="Proteomes" id="UP001153954"/>
    </source>
</evidence>
<feature type="compositionally biased region" description="Low complexity" evidence="1">
    <location>
        <begin position="19"/>
        <end position="30"/>
    </location>
</feature>
<comment type="caution">
    <text evidence="2">The sequence shown here is derived from an EMBL/GenBank/DDBJ whole genome shotgun (WGS) entry which is preliminary data.</text>
</comment>
<evidence type="ECO:0000256" key="1">
    <source>
        <dbReference type="SAM" id="MobiDB-lite"/>
    </source>
</evidence>
<feature type="region of interest" description="Disordered" evidence="1">
    <location>
        <begin position="1"/>
        <end position="30"/>
    </location>
</feature>
<evidence type="ECO:0000313" key="2">
    <source>
        <dbReference type="EMBL" id="CAH2092035.1"/>
    </source>
</evidence>
<reference evidence="2" key="1">
    <citation type="submission" date="2022-03" db="EMBL/GenBank/DDBJ databases">
        <authorList>
            <person name="Tunstrom K."/>
        </authorList>
    </citation>
    <scope>NUCLEOTIDE SEQUENCE</scope>
</reference>